<name>A0A916RDX2_9HYPH</name>
<dbReference type="SUPFAM" id="SSF49503">
    <property type="entry name" value="Cupredoxins"/>
    <property type="match status" value="1"/>
</dbReference>
<evidence type="ECO:0000256" key="7">
    <source>
        <dbReference type="ARBA" id="ARBA00022982"/>
    </source>
</evidence>
<feature type="domain" description="Cytochrome oxidase subunit II copper A binding" evidence="15">
    <location>
        <begin position="104"/>
        <end position="217"/>
    </location>
</feature>
<evidence type="ECO:0000256" key="10">
    <source>
        <dbReference type="ARBA" id="ARBA00023136"/>
    </source>
</evidence>
<evidence type="ECO:0000256" key="14">
    <source>
        <dbReference type="SAM" id="Phobius"/>
    </source>
</evidence>
<comment type="caution">
    <text evidence="16">The sequence shown here is derived from an EMBL/GenBank/DDBJ whole genome shotgun (WGS) entry which is preliminary data.</text>
</comment>
<dbReference type="PANTHER" id="PTHR22888">
    <property type="entry name" value="CYTOCHROME C OXIDASE, SUBUNIT II"/>
    <property type="match status" value="1"/>
</dbReference>
<evidence type="ECO:0000256" key="3">
    <source>
        <dbReference type="ARBA" id="ARBA00022448"/>
    </source>
</evidence>
<dbReference type="InterPro" id="IPR014222">
    <property type="entry name" value="Cyt_c_oxidase_su2"/>
</dbReference>
<evidence type="ECO:0000256" key="11">
    <source>
        <dbReference type="ARBA" id="ARBA00024688"/>
    </source>
</evidence>
<organism evidence="16 17">
    <name type="scientific">Pelagibacterium lentulum</name>
    <dbReference type="NCBI Taxonomy" id="2029865"/>
    <lineage>
        <taxon>Bacteria</taxon>
        <taxon>Pseudomonadati</taxon>
        <taxon>Pseudomonadota</taxon>
        <taxon>Alphaproteobacteria</taxon>
        <taxon>Hyphomicrobiales</taxon>
        <taxon>Devosiaceae</taxon>
        <taxon>Pelagibacterium</taxon>
    </lineage>
</organism>
<dbReference type="InterPro" id="IPR001505">
    <property type="entry name" value="Copper_CuA"/>
</dbReference>
<evidence type="ECO:0000313" key="17">
    <source>
        <dbReference type="Proteomes" id="UP000596977"/>
    </source>
</evidence>
<dbReference type="InterPro" id="IPR002429">
    <property type="entry name" value="CcO_II-like_C"/>
</dbReference>
<dbReference type="EMBL" id="BMKB01000003">
    <property type="protein sequence ID" value="GGA49556.1"/>
    <property type="molecule type" value="Genomic_DNA"/>
</dbReference>
<keyword evidence="10 14" id="KW-0472">Membrane</keyword>
<gene>
    <name evidence="16" type="primary">qoxB</name>
    <name evidence="16" type="ORF">GCM10011499_19290</name>
</gene>
<evidence type="ECO:0000259" key="15">
    <source>
        <dbReference type="PROSITE" id="PS50857"/>
    </source>
</evidence>
<evidence type="ECO:0000256" key="5">
    <source>
        <dbReference type="ARBA" id="ARBA00022692"/>
    </source>
</evidence>
<dbReference type="Pfam" id="PF00116">
    <property type="entry name" value="COX2"/>
    <property type="match status" value="1"/>
</dbReference>
<protein>
    <recommendedName>
        <fullName evidence="12">Cytochrome aa3 subunit 2</fullName>
    </recommendedName>
</protein>
<evidence type="ECO:0000256" key="9">
    <source>
        <dbReference type="ARBA" id="ARBA00023008"/>
    </source>
</evidence>
<dbReference type="PANTHER" id="PTHR22888:SF9">
    <property type="entry name" value="CYTOCHROME C OXIDASE SUBUNIT 2"/>
    <property type="match status" value="1"/>
</dbReference>
<dbReference type="PROSITE" id="PS00078">
    <property type="entry name" value="COX2"/>
    <property type="match status" value="1"/>
</dbReference>
<dbReference type="GO" id="GO:0016491">
    <property type="term" value="F:oxidoreductase activity"/>
    <property type="evidence" value="ECO:0007669"/>
    <property type="project" value="InterPro"/>
</dbReference>
<keyword evidence="4" id="KW-0679">Respiratory chain</keyword>
<evidence type="ECO:0000256" key="1">
    <source>
        <dbReference type="ARBA" id="ARBA00004141"/>
    </source>
</evidence>
<evidence type="ECO:0000256" key="2">
    <source>
        <dbReference type="ARBA" id="ARBA00007866"/>
    </source>
</evidence>
<dbReference type="PRINTS" id="PR01166">
    <property type="entry name" value="CYCOXIDASEII"/>
</dbReference>
<comment type="catalytic activity">
    <reaction evidence="13">
        <text>4 Fe(II)-[cytochrome c] + O2 + 8 H(+)(in) = 4 Fe(III)-[cytochrome c] + 2 H2O + 4 H(+)(out)</text>
        <dbReference type="Rhea" id="RHEA:11436"/>
        <dbReference type="Rhea" id="RHEA-COMP:10350"/>
        <dbReference type="Rhea" id="RHEA-COMP:14399"/>
        <dbReference type="ChEBI" id="CHEBI:15377"/>
        <dbReference type="ChEBI" id="CHEBI:15378"/>
        <dbReference type="ChEBI" id="CHEBI:15379"/>
        <dbReference type="ChEBI" id="CHEBI:29033"/>
        <dbReference type="ChEBI" id="CHEBI:29034"/>
        <dbReference type="EC" id="7.1.1.9"/>
    </reaction>
</comment>
<evidence type="ECO:0000256" key="8">
    <source>
        <dbReference type="ARBA" id="ARBA00022989"/>
    </source>
</evidence>
<evidence type="ECO:0000256" key="4">
    <source>
        <dbReference type="ARBA" id="ARBA00022660"/>
    </source>
</evidence>
<proteinExistence type="inferred from homology"/>
<comment type="function">
    <text evidence="11">Subunits I and II form the functional core of the enzyme complex. Electrons originating in cytochrome c are transferred via heme a and Cu(A) to the binuclear center formed by heme a3 and Cu(B).</text>
</comment>
<feature type="transmembrane region" description="Helical" evidence="14">
    <location>
        <begin position="71"/>
        <end position="93"/>
    </location>
</feature>
<dbReference type="InterPro" id="IPR008972">
    <property type="entry name" value="Cupredoxin"/>
</dbReference>
<dbReference type="GO" id="GO:0004129">
    <property type="term" value="F:cytochrome-c oxidase activity"/>
    <property type="evidence" value="ECO:0007669"/>
    <property type="project" value="UniProtKB-EC"/>
</dbReference>
<dbReference type="RefSeq" id="WP_244640744.1">
    <property type="nucleotide sequence ID" value="NZ_BMKB01000003.1"/>
</dbReference>
<keyword evidence="3" id="KW-0813">Transport</keyword>
<sequence>MFLTPFVLLALTACTGPLSTLEPAGPSASLIATLWWVMLAGSAVLFLLVMALLTMAYLRPGFGSNVPAMKWVLYGGLVMPVIVLTALVGYALVVGERILAHPGTAETRVGAHGQMWHWTFTYPDYPEIGETDVLHIPVGQPIDVIVTAEDVIHSFWVPRLAGKIDAIPGHENVVRIEADRVGVYNGVCAEFCGAGHTEMRFAVVAHEPEDYPAALLEAAQ</sequence>
<evidence type="ECO:0000256" key="6">
    <source>
        <dbReference type="ARBA" id="ARBA00022723"/>
    </source>
</evidence>
<keyword evidence="9" id="KW-0186">Copper</keyword>
<dbReference type="GO" id="GO:0016020">
    <property type="term" value="C:membrane"/>
    <property type="evidence" value="ECO:0007669"/>
    <property type="project" value="UniProtKB-SubCell"/>
</dbReference>
<dbReference type="PROSITE" id="PS50857">
    <property type="entry name" value="COX2_CUA"/>
    <property type="match status" value="1"/>
</dbReference>
<reference evidence="16 17" key="1">
    <citation type="journal article" date="2014" name="Int. J. Syst. Evol. Microbiol.">
        <title>Complete genome sequence of Corynebacterium casei LMG S-19264T (=DSM 44701T), isolated from a smear-ripened cheese.</title>
        <authorList>
            <consortium name="US DOE Joint Genome Institute (JGI-PGF)"/>
            <person name="Walter F."/>
            <person name="Albersmeier A."/>
            <person name="Kalinowski J."/>
            <person name="Ruckert C."/>
        </authorList>
    </citation>
    <scope>NUCLEOTIDE SEQUENCE [LARGE SCALE GENOMIC DNA]</scope>
    <source>
        <strain evidence="16 17">CGMCC 1.15896</strain>
    </source>
</reference>
<keyword evidence="8 14" id="KW-1133">Transmembrane helix</keyword>
<keyword evidence="17" id="KW-1185">Reference proteome</keyword>
<dbReference type="AlphaFoldDB" id="A0A916RDX2"/>
<dbReference type="InterPro" id="IPR045187">
    <property type="entry name" value="CcO_II"/>
</dbReference>
<dbReference type="GO" id="GO:0042773">
    <property type="term" value="P:ATP synthesis coupled electron transport"/>
    <property type="evidence" value="ECO:0007669"/>
    <property type="project" value="TreeGrafter"/>
</dbReference>
<evidence type="ECO:0000256" key="13">
    <source>
        <dbReference type="ARBA" id="ARBA00047816"/>
    </source>
</evidence>
<feature type="transmembrane region" description="Helical" evidence="14">
    <location>
        <begin position="34"/>
        <end position="59"/>
    </location>
</feature>
<dbReference type="Gene3D" id="2.60.40.420">
    <property type="entry name" value="Cupredoxins - blue copper proteins"/>
    <property type="match status" value="1"/>
</dbReference>
<evidence type="ECO:0000313" key="16">
    <source>
        <dbReference type="EMBL" id="GGA49556.1"/>
    </source>
</evidence>
<evidence type="ECO:0000256" key="12">
    <source>
        <dbReference type="ARBA" id="ARBA00031399"/>
    </source>
</evidence>
<keyword evidence="5 14" id="KW-0812">Transmembrane</keyword>
<dbReference type="NCBIfam" id="TIGR02866">
    <property type="entry name" value="CoxB"/>
    <property type="match status" value="1"/>
</dbReference>
<keyword evidence="6" id="KW-0479">Metal-binding</keyword>
<dbReference type="Proteomes" id="UP000596977">
    <property type="component" value="Unassembled WGS sequence"/>
</dbReference>
<comment type="similarity">
    <text evidence="2">Belongs to the cytochrome c oxidase subunit 2 family.</text>
</comment>
<comment type="subcellular location">
    <subcellularLocation>
        <location evidence="1">Membrane</location>
        <topology evidence="1">Multi-pass membrane protein</topology>
    </subcellularLocation>
</comment>
<keyword evidence="7" id="KW-0249">Electron transport</keyword>
<dbReference type="GO" id="GO:0005507">
    <property type="term" value="F:copper ion binding"/>
    <property type="evidence" value="ECO:0007669"/>
    <property type="project" value="InterPro"/>
</dbReference>
<accession>A0A916RDX2</accession>